<name>A0A8X6NZX1_NEPPI</name>
<dbReference type="Proteomes" id="UP000887013">
    <property type="component" value="Unassembled WGS sequence"/>
</dbReference>
<evidence type="ECO:0000313" key="2">
    <source>
        <dbReference type="Proteomes" id="UP000887013"/>
    </source>
</evidence>
<dbReference type="AlphaFoldDB" id="A0A8X6NZX1"/>
<reference evidence="1" key="1">
    <citation type="submission" date="2020-08" db="EMBL/GenBank/DDBJ databases">
        <title>Multicomponent nature underlies the extraordinary mechanical properties of spider dragline silk.</title>
        <authorList>
            <person name="Kono N."/>
            <person name="Nakamura H."/>
            <person name="Mori M."/>
            <person name="Yoshida Y."/>
            <person name="Ohtoshi R."/>
            <person name="Malay A.D."/>
            <person name="Moran D.A.P."/>
            <person name="Tomita M."/>
            <person name="Numata K."/>
            <person name="Arakawa K."/>
        </authorList>
    </citation>
    <scope>NUCLEOTIDE SEQUENCE</scope>
</reference>
<keyword evidence="2" id="KW-1185">Reference proteome</keyword>
<evidence type="ECO:0000313" key="1">
    <source>
        <dbReference type="EMBL" id="GFT44037.1"/>
    </source>
</evidence>
<gene>
    <name evidence="1" type="ORF">NPIL_373971</name>
</gene>
<comment type="caution">
    <text evidence="1">The sequence shown here is derived from an EMBL/GenBank/DDBJ whole genome shotgun (WGS) entry which is preliminary data.</text>
</comment>
<dbReference type="EMBL" id="BMAW01064220">
    <property type="protein sequence ID" value="GFT44037.1"/>
    <property type="molecule type" value="Genomic_DNA"/>
</dbReference>
<sequence length="105" mass="11706">MYFCCFLPTFYRQDSFQIPNSNRVAVALRVITQKLRCQVGLSCPSFRYGNSSKIVLGVAFNTVAAHNLRKELSAGEAGKGKQKIIRNSSDCEGVVHVRPPESKLR</sequence>
<proteinExistence type="predicted"/>
<organism evidence="1 2">
    <name type="scientific">Nephila pilipes</name>
    <name type="common">Giant wood spider</name>
    <name type="synonym">Nephila maculata</name>
    <dbReference type="NCBI Taxonomy" id="299642"/>
    <lineage>
        <taxon>Eukaryota</taxon>
        <taxon>Metazoa</taxon>
        <taxon>Ecdysozoa</taxon>
        <taxon>Arthropoda</taxon>
        <taxon>Chelicerata</taxon>
        <taxon>Arachnida</taxon>
        <taxon>Araneae</taxon>
        <taxon>Araneomorphae</taxon>
        <taxon>Entelegynae</taxon>
        <taxon>Araneoidea</taxon>
        <taxon>Nephilidae</taxon>
        <taxon>Nephila</taxon>
    </lineage>
</organism>
<protein>
    <submittedName>
        <fullName evidence="1">Uncharacterized protein</fullName>
    </submittedName>
</protein>
<accession>A0A8X6NZX1</accession>